<proteinExistence type="inferred from homology"/>
<feature type="compositionally biased region" description="Polar residues" evidence="4">
    <location>
        <begin position="83"/>
        <end position="95"/>
    </location>
</feature>
<protein>
    <recommendedName>
        <fullName evidence="5">NOT2/NOT3/NOT5 C-terminal domain-containing protein</fullName>
    </recommendedName>
</protein>
<dbReference type="InterPro" id="IPR038635">
    <property type="entry name" value="CCR4-NOT_su2/3/5_C_sf"/>
</dbReference>
<feature type="compositionally biased region" description="Polar residues" evidence="4">
    <location>
        <begin position="1"/>
        <end position="11"/>
    </location>
</feature>
<gene>
    <name evidence="6" type="ORF">P167DRAFT_534524</name>
</gene>
<evidence type="ECO:0000256" key="2">
    <source>
        <dbReference type="ARBA" id="ARBA00023015"/>
    </source>
</evidence>
<comment type="similarity">
    <text evidence="1">Belongs to the CNOT2/3/5 family.</text>
</comment>
<dbReference type="GO" id="GO:0006355">
    <property type="term" value="P:regulation of DNA-templated transcription"/>
    <property type="evidence" value="ECO:0007669"/>
    <property type="project" value="InterPro"/>
</dbReference>
<sequence>MNRQGPPNQNPMRLPGFPPASTAASRGGGIPNGKIGGGWQGGPPPGVPNPAGSRPGSSLPFSQLASQPGTPLDLSEFPALGGQPQNTNVQPWNRISTQSPSSQNRPPQPNDLFPDMDGYRIGGNGGGGGSQGQGQGRQQMQPNSLDDFPALPRTAQGGDHLDERGFMGIGAMGAGGQYGSTRQANMGVAGRNGLGMGNAPPQSRLLDVMQQPGGVPMSDVGKKNLMKVNTSSMVPNGAPGLPTNAATTNLSQPLPPQTNASPAPGLQNPIGHSLGQQQPPPQHQSKFSSNANGVDFGEGSVGTGTTSNMMGETDRFGLGGLLNLIRGESGDFSMLALGQDLTQLGLDLNQPEAPLYPSFASPWADTDSKPVEPDFQLPSCYTVHNVQPLGSKVAAFSDETLFYIFYTMPRDVMQEVVATELSSRNWRYHTALKLWLTKDTASDIRQVSETAEKGIYVFFDPNQWERVRKEYVLDYNFLDHRVAPIMIGGAGL</sequence>
<dbReference type="InParanoid" id="A0A3N4KXA5"/>
<accession>A0A3N4KXA5</accession>
<dbReference type="Gene3D" id="2.30.30.1020">
    <property type="entry name" value="CCR4-NOT complex subunit 2/3/5, C-terminal domain"/>
    <property type="match status" value="1"/>
</dbReference>
<dbReference type="GO" id="GO:0000289">
    <property type="term" value="P:nuclear-transcribed mRNA poly(A) tail shortening"/>
    <property type="evidence" value="ECO:0007669"/>
    <property type="project" value="UniProtKB-ARBA"/>
</dbReference>
<dbReference type="PANTHER" id="PTHR23326">
    <property type="entry name" value="CCR4 NOT-RELATED"/>
    <property type="match status" value="1"/>
</dbReference>
<feature type="compositionally biased region" description="Polar residues" evidence="4">
    <location>
        <begin position="55"/>
        <end position="69"/>
    </location>
</feature>
<evidence type="ECO:0000256" key="4">
    <source>
        <dbReference type="SAM" id="MobiDB-lite"/>
    </source>
</evidence>
<keyword evidence="2" id="KW-0805">Transcription regulation</keyword>
<dbReference type="GO" id="GO:0030015">
    <property type="term" value="C:CCR4-NOT core complex"/>
    <property type="evidence" value="ECO:0007669"/>
    <property type="project" value="InterPro"/>
</dbReference>
<feature type="compositionally biased region" description="Gly residues" evidence="4">
    <location>
        <begin position="26"/>
        <end position="41"/>
    </location>
</feature>
<dbReference type="Proteomes" id="UP000277580">
    <property type="component" value="Unassembled WGS sequence"/>
</dbReference>
<feature type="compositionally biased region" description="Polar residues" evidence="4">
    <location>
        <begin position="244"/>
        <end position="261"/>
    </location>
</feature>
<evidence type="ECO:0000256" key="3">
    <source>
        <dbReference type="ARBA" id="ARBA00023163"/>
    </source>
</evidence>
<feature type="region of interest" description="Disordered" evidence="4">
    <location>
        <begin position="1"/>
        <end position="159"/>
    </location>
</feature>
<feature type="domain" description="NOT2/NOT3/NOT5 C-terminal" evidence="5">
    <location>
        <begin position="357"/>
        <end position="478"/>
    </location>
</feature>
<evidence type="ECO:0000259" key="5">
    <source>
        <dbReference type="Pfam" id="PF04153"/>
    </source>
</evidence>
<dbReference type="InterPro" id="IPR040168">
    <property type="entry name" value="Not2/3/5"/>
</dbReference>
<feature type="compositionally biased region" description="Polar residues" evidence="4">
    <location>
        <begin position="283"/>
        <end position="292"/>
    </location>
</feature>
<dbReference type="STRING" id="1392247.A0A3N4KXA5"/>
<keyword evidence="7" id="KW-1185">Reference proteome</keyword>
<feature type="compositionally biased region" description="Low complexity" evidence="4">
    <location>
        <begin position="96"/>
        <end position="105"/>
    </location>
</feature>
<feature type="compositionally biased region" description="Gly residues" evidence="4">
    <location>
        <begin position="120"/>
        <end position="135"/>
    </location>
</feature>
<name>A0A3N4KXA5_9PEZI</name>
<dbReference type="InterPro" id="IPR007282">
    <property type="entry name" value="NOT2/3/5_C"/>
</dbReference>
<reference evidence="6 7" key="1">
    <citation type="journal article" date="2018" name="Nat. Ecol. Evol.">
        <title>Pezizomycetes genomes reveal the molecular basis of ectomycorrhizal truffle lifestyle.</title>
        <authorList>
            <person name="Murat C."/>
            <person name="Payen T."/>
            <person name="Noel B."/>
            <person name="Kuo A."/>
            <person name="Morin E."/>
            <person name="Chen J."/>
            <person name="Kohler A."/>
            <person name="Krizsan K."/>
            <person name="Balestrini R."/>
            <person name="Da Silva C."/>
            <person name="Montanini B."/>
            <person name="Hainaut M."/>
            <person name="Levati E."/>
            <person name="Barry K.W."/>
            <person name="Belfiori B."/>
            <person name="Cichocki N."/>
            <person name="Clum A."/>
            <person name="Dockter R.B."/>
            <person name="Fauchery L."/>
            <person name="Guy J."/>
            <person name="Iotti M."/>
            <person name="Le Tacon F."/>
            <person name="Lindquist E.A."/>
            <person name="Lipzen A."/>
            <person name="Malagnac F."/>
            <person name="Mello A."/>
            <person name="Molinier V."/>
            <person name="Miyauchi S."/>
            <person name="Poulain J."/>
            <person name="Riccioni C."/>
            <person name="Rubini A."/>
            <person name="Sitrit Y."/>
            <person name="Splivallo R."/>
            <person name="Traeger S."/>
            <person name="Wang M."/>
            <person name="Zifcakova L."/>
            <person name="Wipf D."/>
            <person name="Zambonelli A."/>
            <person name="Paolocci F."/>
            <person name="Nowrousian M."/>
            <person name="Ottonello S."/>
            <person name="Baldrian P."/>
            <person name="Spatafora J.W."/>
            <person name="Henrissat B."/>
            <person name="Nagy L.G."/>
            <person name="Aury J.M."/>
            <person name="Wincker P."/>
            <person name="Grigoriev I.V."/>
            <person name="Bonfante P."/>
            <person name="Martin F.M."/>
        </authorList>
    </citation>
    <scope>NUCLEOTIDE SEQUENCE [LARGE SCALE GENOMIC DNA]</scope>
    <source>
        <strain evidence="6 7">CCBAS932</strain>
    </source>
</reference>
<dbReference type="EMBL" id="ML119120">
    <property type="protein sequence ID" value="RPB13892.1"/>
    <property type="molecule type" value="Genomic_DNA"/>
</dbReference>
<evidence type="ECO:0000313" key="7">
    <source>
        <dbReference type="Proteomes" id="UP000277580"/>
    </source>
</evidence>
<keyword evidence="3" id="KW-0804">Transcription</keyword>
<dbReference type="OrthoDB" id="25391at2759"/>
<feature type="region of interest" description="Disordered" evidence="4">
    <location>
        <begin position="230"/>
        <end position="311"/>
    </location>
</feature>
<evidence type="ECO:0000313" key="6">
    <source>
        <dbReference type="EMBL" id="RPB13892.1"/>
    </source>
</evidence>
<dbReference type="Pfam" id="PF04153">
    <property type="entry name" value="NOT2_3_5_C"/>
    <property type="match status" value="1"/>
</dbReference>
<dbReference type="AlphaFoldDB" id="A0A3N4KXA5"/>
<organism evidence="6 7">
    <name type="scientific">Morchella conica CCBAS932</name>
    <dbReference type="NCBI Taxonomy" id="1392247"/>
    <lineage>
        <taxon>Eukaryota</taxon>
        <taxon>Fungi</taxon>
        <taxon>Dikarya</taxon>
        <taxon>Ascomycota</taxon>
        <taxon>Pezizomycotina</taxon>
        <taxon>Pezizomycetes</taxon>
        <taxon>Pezizales</taxon>
        <taxon>Morchellaceae</taxon>
        <taxon>Morchella</taxon>
    </lineage>
</organism>
<evidence type="ECO:0000256" key="1">
    <source>
        <dbReference type="ARBA" id="ARBA00007682"/>
    </source>
</evidence>